<sequence length="392" mass="45157">MSSMNGTKLKIRDLDVINSPEQRKHIIEKHLLKQSLNIRGGFDTETVTIQKYVDEGEKIVVELSNEKELPENEEIVLYRILAKYVQLECSFSKKLNPKLVELNVNKISIAKSNRAFPRYLVSDDVVHVTNISSSKTVIDASLFNIPTLVKVSFEDYKAKLKPDNLGLVEIDVFKSDQDDKFELVKRNKKYIHIENTSQEESYTSQNENQISVEDHIHEEIVSLMRKYKDEKIISEIIYPIIYINHSRQSIPLGYIWVRNKDRILGKDTIQKLAELSKEMVARIKESNTVLTTEKFQVIDISNNGICIKITDPHLIQTLPKHTGFVFDIYIRMQGYFKVFGAIRWLSYDEVGNLILGLELVGKSSFPGEREKFYKNIELLAQGQLNGSKTNTV</sequence>
<dbReference type="Proteomes" id="UP000012160">
    <property type="component" value="Unassembled WGS sequence"/>
</dbReference>
<dbReference type="RefSeq" id="WP_004480146.1">
    <property type="nucleotide sequence ID" value="NZ_AHOQ02000049.1"/>
</dbReference>
<proteinExistence type="predicted"/>
<protein>
    <submittedName>
        <fullName evidence="1">PF07614 family protein</fullName>
    </submittedName>
</protein>
<name>M6UGS8_9LEPT</name>
<gene>
    <name evidence="1" type="ORF">LEP1GSC187_2488</name>
</gene>
<evidence type="ECO:0000313" key="1">
    <source>
        <dbReference type="EMBL" id="EMO43750.1"/>
    </source>
</evidence>
<comment type="caution">
    <text evidence="1">The sequence shown here is derived from an EMBL/GenBank/DDBJ whole genome shotgun (WGS) entry which is preliminary data.</text>
</comment>
<accession>M6UGS8</accession>
<evidence type="ECO:0000313" key="2">
    <source>
        <dbReference type="Proteomes" id="UP000012160"/>
    </source>
</evidence>
<dbReference type="Pfam" id="PF07614">
    <property type="entry name" value="DUF1577"/>
    <property type="match status" value="1"/>
</dbReference>
<dbReference type="InterPro" id="IPR011471">
    <property type="entry name" value="DUF1577"/>
</dbReference>
<organism evidence="1 2">
    <name type="scientific">Leptospira santarosai str. ZUN179</name>
    <dbReference type="NCBI Taxonomy" id="1049985"/>
    <lineage>
        <taxon>Bacteria</taxon>
        <taxon>Pseudomonadati</taxon>
        <taxon>Spirochaetota</taxon>
        <taxon>Spirochaetia</taxon>
        <taxon>Leptospirales</taxon>
        <taxon>Leptospiraceae</taxon>
        <taxon>Leptospira</taxon>
    </lineage>
</organism>
<reference evidence="1 2" key="1">
    <citation type="submission" date="2013-01" db="EMBL/GenBank/DDBJ databases">
        <authorList>
            <person name="Harkins D.M."/>
            <person name="Durkin A.S."/>
            <person name="Brinkac L.M."/>
            <person name="Haft D.H."/>
            <person name="Selengut J.D."/>
            <person name="Sanka R."/>
            <person name="DePew J."/>
            <person name="Purushe J."/>
            <person name="Matthias M.A."/>
            <person name="Vinetz J.M."/>
            <person name="Sutton G.G."/>
            <person name="Nierman W.C."/>
            <person name="Fouts D.E."/>
        </authorList>
    </citation>
    <scope>NUCLEOTIDE SEQUENCE [LARGE SCALE GENOMIC DNA]</scope>
    <source>
        <strain evidence="1 2">ZUN179</strain>
    </source>
</reference>
<dbReference type="EMBL" id="AHOQ02000049">
    <property type="protein sequence ID" value="EMO43750.1"/>
    <property type="molecule type" value="Genomic_DNA"/>
</dbReference>
<dbReference type="AlphaFoldDB" id="M6UGS8"/>